<evidence type="ECO:0000313" key="6">
    <source>
        <dbReference type="EMBL" id="QOL19710.1"/>
    </source>
</evidence>
<protein>
    <submittedName>
        <fullName evidence="6">1-acyl-sn-glycerol-3-phosphate acyltransferase</fullName>
        <ecNumber evidence="6">2.3.1.-</ecNumber>
    </submittedName>
</protein>
<dbReference type="SMART" id="SM00563">
    <property type="entry name" value="PlsC"/>
    <property type="match status" value="1"/>
</dbReference>
<evidence type="ECO:0000256" key="3">
    <source>
        <dbReference type="ARBA" id="ARBA00023315"/>
    </source>
</evidence>
<keyword evidence="3 6" id="KW-0012">Acyltransferase</keyword>
<evidence type="ECO:0000256" key="1">
    <source>
        <dbReference type="ARBA" id="ARBA00005189"/>
    </source>
</evidence>
<name>A0A7L9RSW3_9PROT</name>
<dbReference type="GO" id="GO:0003841">
    <property type="term" value="F:1-acylglycerol-3-phosphate O-acyltransferase activity"/>
    <property type="evidence" value="ECO:0007669"/>
    <property type="project" value="TreeGrafter"/>
</dbReference>
<keyword evidence="4" id="KW-1133">Transmembrane helix</keyword>
<proteinExistence type="predicted"/>
<dbReference type="InterPro" id="IPR002123">
    <property type="entry name" value="Plipid/glycerol_acylTrfase"/>
</dbReference>
<evidence type="ECO:0000259" key="5">
    <source>
        <dbReference type="SMART" id="SM00563"/>
    </source>
</evidence>
<dbReference type="CDD" id="cd07989">
    <property type="entry name" value="LPLAT_AGPAT-like"/>
    <property type="match status" value="1"/>
</dbReference>
<feature type="transmembrane region" description="Helical" evidence="4">
    <location>
        <begin position="6"/>
        <end position="29"/>
    </location>
</feature>
<comment type="pathway">
    <text evidence="1">Lipid metabolism.</text>
</comment>
<keyword evidence="4" id="KW-0472">Membrane</keyword>
<dbReference type="GO" id="GO:0006654">
    <property type="term" value="P:phosphatidic acid biosynthetic process"/>
    <property type="evidence" value="ECO:0007669"/>
    <property type="project" value="TreeGrafter"/>
</dbReference>
<dbReference type="SUPFAM" id="SSF69593">
    <property type="entry name" value="Glycerol-3-phosphate (1)-acyltransferase"/>
    <property type="match status" value="1"/>
</dbReference>
<keyword evidence="7" id="KW-1185">Reference proteome</keyword>
<keyword evidence="4" id="KW-0812">Transmembrane</keyword>
<dbReference type="PANTHER" id="PTHR10434">
    <property type="entry name" value="1-ACYL-SN-GLYCEROL-3-PHOSPHATE ACYLTRANSFERASE"/>
    <property type="match status" value="1"/>
</dbReference>
<evidence type="ECO:0000313" key="7">
    <source>
        <dbReference type="Proteomes" id="UP000594001"/>
    </source>
</evidence>
<dbReference type="AlphaFoldDB" id="A0A7L9RSW3"/>
<feature type="domain" description="Phospholipid/glycerol acyltransferase" evidence="5">
    <location>
        <begin position="70"/>
        <end position="185"/>
    </location>
</feature>
<dbReference type="PANTHER" id="PTHR10434:SF40">
    <property type="entry name" value="1-ACYL-SN-GLYCEROL-3-PHOSPHATE ACYLTRANSFERASE"/>
    <property type="match status" value="1"/>
</dbReference>
<reference evidence="6 7" key="1">
    <citation type="submission" date="2020-06" db="EMBL/GenBank/DDBJ databases">
        <title>The endosymbiont of the kinetoplastid Bodo saltans is a Paracaedibacter-like alpha-proteobacterium possessing a putative toxin-antitoxin system.</title>
        <authorList>
            <person name="Midha S."/>
            <person name="Rigden D.J."/>
            <person name="Siozios S."/>
            <person name="Hurst G.D.D."/>
            <person name="Jackson A.P."/>
        </authorList>
    </citation>
    <scope>NUCLEOTIDE SEQUENCE [LARGE SCALE GENOMIC DNA]</scope>
    <source>
        <strain evidence="6">Lake Konstanz</strain>
    </source>
</reference>
<organism evidence="6 7">
    <name type="scientific">Candidatus Bodocaedibacter vickermanii</name>
    <dbReference type="NCBI Taxonomy" id="2741701"/>
    <lineage>
        <taxon>Bacteria</taxon>
        <taxon>Pseudomonadati</taxon>
        <taxon>Pseudomonadota</taxon>
        <taxon>Alphaproteobacteria</taxon>
        <taxon>Holosporales</taxon>
        <taxon>Candidatus Paracaedibacteraceae</taxon>
        <taxon>Candidatus Bodocaedibacter</taxon>
    </lineage>
</organism>
<accession>A0A7L9RSW3</accession>
<sequence>MIFVRSFVFHILFYSGTILMLIALFPCLLMRRPLFIPKLFTGYARFLLKYIVGLDVEIEGLNNIPKDNSFLIVANHQSVWETLMFFTIFKNPVMILKKELLNIPLFGWYLLRTGMLAIDRKNAASSFKTLLRGIDQRLKDEQRPICIFPEGTRKQPDQPGEFQKGIYLIHKHTKAPILCVVHNAGVYWRPHKFFIKPGKVNVFIYPVLPAVFDDDTLKTIVPGMVHTKAKELAKIGENKHE</sequence>
<evidence type="ECO:0000256" key="2">
    <source>
        <dbReference type="ARBA" id="ARBA00022679"/>
    </source>
</evidence>
<dbReference type="Proteomes" id="UP000594001">
    <property type="component" value="Chromosome"/>
</dbReference>
<dbReference type="KEGG" id="pbal:CPBP_00475"/>
<evidence type="ECO:0000256" key="4">
    <source>
        <dbReference type="SAM" id="Phobius"/>
    </source>
</evidence>
<dbReference type="EC" id="2.3.1.-" evidence="6"/>
<keyword evidence="2 6" id="KW-0808">Transferase</keyword>
<gene>
    <name evidence="6" type="primary">plsC</name>
    <name evidence="6" type="ORF">CPBP_00475</name>
</gene>
<dbReference type="Pfam" id="PF01553">
    <property type="entry name" value="Acyltransferase"/>
    <property type="match status" value="1"/>
</dbReference>
<dbReference type="EMBL" id="CP054719">
    <property type="protein sequence ID" value="QOL19710.1"/>
    <property type="molecule type" value="Genomic_DNA"/>
</dbReference>